<feature type="domain" description="VanZ-like" evidence="2">
    <location>
        <begin position="12"/>
        <end position="120"/>
    </location>
</feature>
<keyword evidence="1" id="KW-1133">Transmembrane helix</keyword>
<comment type="caution">
    <text evidence="3">The sequence shown here is derived from an EMBL/GenBank/DDBJ whole genome shotgun (WGS) entry which is preliminary data.</text>
</comment>
<evidence type="ECO:0000313" key="4">
    <source>
        <dbReference type="EMBL" id="PLS00907.1"/>
    </source>
</evidence>
<evidence type="ECO:0000256" key="1">
    <source>
        <dbReference type="SAM" id="Phobius"/>
    </source>
</evidence>
<reference evidence="3 5" key="1">
    <citation type="submission" date="2017-11" db="EMBL/GenBank/DDBJ databases">
        <title>Comparitive Functional Genomics of Dry Heat Resistant strains isolated from the Viking Spacecraft.</title>
        <authorList>
            <person name="Seuylemezian A."/>
            <person name="Cooper K."/>
            <person name="Vaishampayan P."/>
        </authorList>
    </citation>
    <scope>NUCLEOTIDE SEQUENCE [LARGE SCALE GENOMIC DNA]</scope>
    <source>
        <strain evidence="3 5">M4.6</strain>
    </source>
</reference>
<dbReference type="EMBL" id="PGVD01000001">
    <property type="protein sequence ID" value="PLS00907.1"/>
    <property type="molecule type" value="Genomic_DNA"/>
</dbReference>
<dbReference type="Pfam" id="PF04892">
    <property type="entry name" value="VanZ"/>
    <property type="match status" value="1"/>
</dbReference>
<keyword evidence="1" id="KW-0472">Membrane</keyword>
<evidence type="ECO:0000313" key="5">
    <source>
        <dbReference type="Proteomes" id="UP000234951"/>
    </source>
</evidence>
<dbReference type="OrthoDB" id="291892at2"/>
<protein>
    <recommendedName>
        <fullName evidence="2">VanZ-like domain-containing protein</fullName>
    </recommendedName>
</protein>
<evidence type="ECO:0000259" key="2">
    <source>
        <dbReference type="Pfam" id="PF04892"/>
    </source>
</evidence>
<dbReference type="InterPro" id="IPR006976">
    <property type="entry name" value="VanZ-like"/>
</dbReference>
<proteinExistence type="predicted"/>
<gene>
    <name evidence="3" type="ORF">CU635_04760</name>
    <name evidence="4" type="ORF">CVD25_00225</name>
</gene>
<dbReference type="RefSeq" id="WP_101576037.1">
    <property type="nucleotide sequence ID" value="NZ_PGVA01000008.1"/>
</dbReference>
<name>A0A2N5GQE3_9BACI</name>
<dbReference type="AlphaFoldDB" id="A0A2N5GQE3"/>
<evidence type="ECO:0000313" key="6">
    <source>
        <dbReference type="Proteomes" id="UP000235114"/>
    </source>
</evidence>
<keyword evidence="6" id="KW-1185">Reference proteome</keyword>
<keyword evidence="1" id="KW-0812">Transmembrane</keyword>
<dbReference type="Proteomes" id="UP000235114">
    <property type="component" value="Unassembled WGS sequence"/>
</dbReference>
<dbReference type="Proteomes" id="UP000234951">
    <property type="component" value="Unassembled WGS sequence"/>
</dbReference>
<dbReference type="NCBIfam" id="NF037970">
    <property type="entry name" value="vanZ_1"/>
    <property type="match status" value="1"/>
</dbReference>
<dbReference type="EMBL" id="PGVA01000008">
    <property type="protein sequence ID" value="PLR85095.1"/>
    <property type="molecule type" value="Genomic_DNA"/>
</dbReference>
<evidence type="ECO:0000313" key="3">
    <source>
        <dbReference type="EMBL" id="PLR85095.1"/>
    </source>
</evidence>
<reference evidence="4 6" key="2">
    <citation type="submission" date="2017-12" db="EMBL/GenBank/DDBJ databases">
        <title>Comparative Functional Genomics of Dry Heat Resistant strains isolated from the Viking Spacecraft.</title>
        <authorList>
            <person name="Seuylemezian A."/>
            <person name="Cooper K."/>
            <person name="Vaishampayan P."/>
        </authorList>
    </citation>
    <scope>NUCLEOTIDE SEQUENCE [LARGE SCALE GENOMIC DNA]</scope>
    <source>
        <strain evidence="4 6">ATCC 29669</strain>
    </source>
</reference>
<sequence>MMIVKWTIRLLPLAYMALIWILSSLPDNAVVELPSSSIDRFLKESLHLIEFGILHVLLAVAYITTGKFSARTNLICALIAASYGLLDEIHQYFVPYRSATLIDFVKDVIGVITAWWIIRAAYFHKRFPVIAAVLQKLKQI</sequence>
<feature type="transmembrane region" description="Helical" evidence="1">
    <location>
        <begin position="45"/>
        <end position="63"/>
    </location>
</feature>
<accession>A0A2N5GQE3</accession>
<organism evidence="3 5">
    <name type="scientific">Bacillus canaveralius</name>
    <dbReference type="NCBI Taxonomy" id="1403243"/>
    <lineage>
        <taxon>Bacteria</taxon>
        <taxon>Bacillati</taxon>
        <taxon>Bacillota</taxon>
        <taxon>Bacilli</taxon>
        <taxon>Bacillales</taxon>
        <taxon>Bacillaceae</taxon>
        <taxon>Bacillus</taxon>
    </lineage>
</organism>